<dbReference type="OMA" id="INIEDGM"/>
<dbReference type="InParanoid" id="A0A2H3CVP2"/>
<name>A0A2H3CVP2_ARMGA</name>
<evidence type="ECO:0000313" key="3">
    <source>
        <dbReference type="Proteomes" id="UP000217790"/>
    </source>
</evidence>
<proteinExistence type="predicted"/>
<organism evidence="2 3">
    <name type="scientific">Armillaria gallica</name>
    <name type="common">Bulbous honey fungus</name>
    <name type="synonym">Armillaria bulbosa</name>
    <dbReference type="NCBI Taxonomy" id="47427"/>
    <lineage>
        <taxon>Eukaryota</taxon>
        <taxon>Fungi</taxon>
        <taxon>Dikarya</taxon>
        <taxon>Basidiomycota</taxon>
        <taxon>Agaricomycotina</taxon>
        <taxon>Agaricomycetes</taxon>
        <taxon>Agaricomycetidae</taxon>
        <taxon>Agaricales</taxon>
        <taxon>Marasmiineae</taxon>
        <taxon>Physalacriaceae</taxon>
        <taxon>Armillaria</taxon>
    </lineage>
</organism>
<keyword evidence="3" id="KW-1185">Reference proteome</keyword>
<gene>
    <name evidence="2" type="ORF">ARMGADRAFT_1089619</name>
</gene>
<dbReference type="Proteomes" id="UP000217790">
    <property type="component" value="Unassembled WGS sequence"/>
</dbReference>
<sequence>MPINIEDGMDNNKKILHTEWCKSQIHMRRSMEEAEWWEKPQTSRDVGGDERLAEGLHTFARDQRKLQRKLKAKFSTVWKTPLEEVELQPNLDLDEDGNDSSDDSESDISEDDVFS</sequence>
<accession>A0A2H3CVP2</accession>
<evidence type="ECO:0000313" key="2">
    <source>
        <dbReference type="EMBL" id="PBK83272.1"/>
    </source>
</evidence>
<protein>
    <submittedName>
        <fullName evidence="2">Uncharacterized protein</fullName>
    </submittedName>
</protein>
<feature type="compositionally biased region" description="Acidic residues" evidence="1">
    <location>
        <begin position="92"/>
        <end position="115"/>
    </location>
</feature>
<reference evidence="3" key="1">
    <citation type="journal article" date="2017" name="Nat. Ecol. Evol.">
        <title>Genome expansion and lineage-specific genetic innovations in the forest pathogenic fungi Armillaria.</title>
        <authorList>
            <person name="Sipos G."/>
            <person name="Prasanna A.N."/>
            <person name="Walter M.C."/>
            <person name="O'Connor E."/>
            <person name="Balint B."/>
            <person name="Krizsan K."/>
            <person name="Kiss B."/>
            <person name="Hess J."/>
            <person name="Varga T."/>
            <person name="Slot J."/>
            <person name="Riley R."/>
            <person name="Boka B."/>
            <person name="Rigling D."/>
            <person name="Barry K."/>
            <person name="Lee J."/>
            <person name="Mihaltcheva S."/>
            <person name="LaButti K."/>
            <person name="Lipzen A."/>
            <person name="Waldron R."/>
            <person name="Moloney N.M."/>
            <person name="Sperisen C."/>
            <person name="Kredics L."/>
            <person name="Vagvoelgyi C."/>
            <person name="Patrignani A."/>
            <person name="Fitzpatrick D."/>
            <person name="Nagy I."/>
            <person name="Doyle S."/>
            <person name="Anderson J.B."/>
            <person name="Grigoriev I.V."/>
            <person name="Gueldener U."/>
            <person name="Muensterkoetter M."/>
            <person name="Nagy L.G."/>
        </authorList>
    </citation>
    <scope>NUCLEOTIDE SEQUENCE [LARGE SCALE GENOMIC DNA]</scope>
    <source>
        <strain evidence="3">Ar21-2</strain>
    </source>
</reference>
<feature type="region of interest" description="Disordered" evidence="1">
    <location>
        <begin position="87"/>
        <end position="115"/>
    </location>
</feature>
<dbReference type="EMBL" id="KZ293708">
    <property type="protein sequence ID" value="PBK83272.1"/>
    <property type="molecule type" value="Genomic_DNA"/>
</dbReference>
<dbReference type="STRING" id="47427.A0A2H3CVP2"/>
<evidence type="ECO:0000256" key="1">
    <source>
        <dbReference type="SAM" id="MobiDB-lite"/>
    </source>
</evidence>
<dbReference type="AlphaFoldDB" id="A0A2H3CVP2"/>